<geneLocation type="plasmid" evidence="2 3">
    <name>pSkuCCBAU71714b</name>
</geneLocation>
<sequence length="410" mass="44863">MNSLELNVAPMRPNVAAPGGCPCCASTGTRPIYRASSIPVHSCILLGSAEEARAFPVRDLELAYCQACGFIFNRIFDESVMGYSTNFEESQHFSDTFGAFAKKLAGEIVEVCAVAGKHVLEIGCGKGEFLRELCAVGGATGLGIDPGYRADKGRGSDGDRRLNFIVDHFGPKYEHLSADVVLCRHTLEHIGPVREFLRSVRRLAGTHNDTWIVFETPDAKRVLMEAAFWDIYYEHCSYFSPGAHARVFRQEGFDVTGLELVYGGQYLVQYARPADGRIRPTLPLEDDLAELERLVETFSNRVSSFQQQWHERVAAAHASGRRVVLWGGGSKAVSFLTTLGLGEEVDAAVDINPYKQGKYTPGTGHPVVSPHALLEQPPDLVIVMNAIYSNEVSQTLNSLGLKPEIVAVGN</sequence>
<name>A0ABY8T0G9_9HYPH</name>
<evidence type="ECO:0000313" key="3">
    <source>
        <dbReference type="Proteomes" id="UP001233264"/>
    </source>
</evidence>
<evidence type="ECO:0000259" key="1">
    <source>
        <dbReference type="Pfam" id="PF08484"/>
    </source>
</evidence>
<protein>
    <submittedName>
        <fullName evidence="2">Class I SAM-dependent methyltransferase</fullName>
    </submittedName>
</protein>
<accession>A0ABY8T0G9</accession>
<proteinExistence type="predicted"/>
<dbReference type="CDD" id="cd02440">
    <property type="entry name" value="AdoMet_MTases"/>
    <property type="match status" value="1"/>
</dbReference>
<dbReference type="Pfam" id="PF08484">
    <property type="entry name" value="Methyltransf_14"/>
    <property type="match status" value="1"/>
</dbReference>
<dbReference type="Gene3D" id="3.40.50.720">
    <property type="entry name" value="NAD(P)-binding Rossmann-like Domain"/>
    <property type="match status" value="1"/>
</dbReference>
<dbReference type="EMBL" id="CP120364">
    <property type="protein sequence ID" value="WHS91346.1"/>
    <property type="molecule type" value="Genomic_DNA"/>
</dbReference>
<organism evidence="2 3">
    <name type="scientific">Sinorhizobium kummerowiae</name>
    <dbReference type="NCBI Taxonomy" id="158892"/>
    <lineage>
        <taxon>Bacteria</taxon>
        <taxon>Pseudomonadati</taxon>
        <taxon>Pseudomonadota</taxon>
        <taxon>Alphaproteobacteria</taxon>
        <taxon>Hyphomicrobiales</taxon>
        <taxon>Rhizobiaceae</taxon>
        <taxon>Sinorhizobium/Ensifer group</taxon>
        <taxon>Sinorhizobium</taxon>
    </lineage>
</organism>
<dbReference type="InterPro" id="IPR029063">
    <property type="entry name" value="SAM-dependent_MTases_sf"/>
</dbReference>
<dbReference type="Proteomes" id="UP001233264">
    <property type="component" value="Plasmid pSkuCCBAU71714b"/>
</dbReference>
<dbReference type="SUPFAM" id="SSF53335">
    <property type="entry name" value="S-adenosyl-L-methionine-dependent methyltransferases"/>
    <property type="match status" value="1"/>
</dbReference>
<keyword evidence="2" id="KW-0489">Methyltransferase</keyword>
<keyword evidence="2" id="KW-0808">Transferase</keyword>
<feature type="domain" description="C-methyltransferase" evidence="1">
    <location>
        <begin position="293"/>
        <end position="397"/>
    </location>
</feature>
<dbReference type="PANTHER" id="PTHR43861">
    <property type="entry name" value="TRANS-ACONITATE 2-METHYLTRANSFERASE-RELATED"/>
    <property type="match status" value="1"/>
</dbReference>
<dbReference type="InterPro" id="IPR013691">
    <property type="entry name" value="MeTrfase_14"/>
</dbReference>
<dbReference type="Gene3D" id="3.40.50.150">
    <property type="entry name" value="Vaccinia Virus protein VP39"/>
    <property type="match status" value="1"/>
</dbReference>
<dbReference type="GO" id="GO:0032259">
    <property type="term" value="P:methylation"/>
    <property type="evidence" value="ECO:0007669"/>
    <property type="project" value="UniProtKB-KW"/>
</dbReference>
<dbReference type="Pfam" id="PF13489">
    <property type="entry name" value="Methyltransf_23"/>
    <property type="match status" value="1"/>
</dbReference>
<keyword evidence="2" id="KW-0614">Plasmid</keyword>
<evidence type="ECO:0000313" key="2">
    <source>
        <dbReference type="EMBL" id="WHS91346.1"/>
    </source>
</evidence>
<gene>
    <name evidence="2" type="ORF">PZL22_001324</name>
</gene>
<reference evidence="2 3" key="1">
    <citation type="submission" date="2023-03" db="EMBL/GenBank/DDBJ databases">
        <authorList>
            <person name="Menendez E."/>
            <person name="Kaur S."/>
            <person name="Flores-Felix J.D."/>
            <person name="diCenzo G.C."/>
            <person name="Peix A."/>
            <person name="Velazquez E."/>
        </authorList>
    </citation>
    <scope>NUCLEOTIDE SEQUENCE [LARGE SCALE GENOMIC DNA]</scope>
    <source>
        <strain evidence="2 3">CCBAU 71714</strain>
        <plasmid evidence="2 3">pSkuCCBAU71714b</plasmid>
    </source>
</reference>
<dbReference type="GO" id="GO:0008168">
    <property type="term" value="F:methyltransferase activity"/>
    <property type="evidence" value="ECO:0007669"/>
    <property type="project" value="UniProtKB-KW"/>
</dbReference>
<keyword evidence="3" id="KW-1185">Reference proteome</keyword>